<gene>
    <name evidence="1" type="ORF">METZ01_LOCUS81041</name>
</gene>
<accession>A0A381ULG4</accession>
<reference evidence="1" key="1">
    <citation type="submission" date="2018-05" db="EMBL/GenBank/DDBJ databases">
        <authorList>
            <person name="Lanie J.A."/>
            <person name="Ng W.-L."/>
            <person name="Kazmierczak K.M."/>
            <person name="Andrzejewski T.M."/>
            <person name="Davidsen T.M."/>
            <person name="Wayne K.J."/>
            <person name="Tettelin H."/>
            <person name="Glass J.I."/>
            <person name="Rusch D."/>
            <person name="Podicherti R."/>
            <person name="Tsui H.-C.T."/>
            <person name="Winkler M.E."/>
        </authorList>
    </citation>
    <scope>NUCLEOTIDE SEQUENCE</scope>
</reference>
<feature type="non-terminal residue" evidence="1">
    <location>
        <position position="1"/>
    </location>
</feature>
<proteinExistence type="predicted"/>
<name>A0A381ULG4_9ZZZZ</name>
<protein>
    <submittedName>
        <fullName evidence="1">Uncharacterized protein</fullName>
    </submittedName>
</protein>
<dbReference type="EMBL" id="UINC01006547">
    <property type="protein sequence ID" value="SVA28187.1"/>
    <property type="molecule type" value="Genomic_DNA"/>
</dbReference>
<feature type="non-terminal residue" evidence="1">
    <location>
        <position position="24"/>
    </location>
</feature>
<organism evidence="1">
    <name type="scientific">marine metagenome</name>
    <dbReference type="NCBI Taxonomy" id="408172"/>
    <lineage>
        <taxon>unclassified sequences</taxon>
        <taxon>metagenomes</taxon>
        <taxon>ecological metagenomes</taxon>
    </lineage>
</organism>
<evidence type="ECO:0000313" key="1">
    <source>
        <dbReference type="EMBL" id="SVA28187.1"/>
    </source>
</evidence>
<dbReference type="AlphaFoldDB" id="A0A381ULG4"/>
<sequence>VADMTGPSFFKVYRKQFLGWILTA</sequence>